<evidence type="ECO:0000313" key="2">
    <source>
        <dbReference type="EMBL" id="KQH86866.1"/>
    </source>
</evidence>
<evidence type="ECO:0000313" key="3">
    <source>
        <dbReference type="Proteomes" id="UP000051221"/>
    </source>
</evidence>
<dbReference type="InParanoid" id="A0A0Q2MGL9"/>
<dbReference type="Pfam" id="PF13508">
    <property type="entry name" value="Acetyltransf_7"/>
    <property type="match status" value="1"/>
</dbReference>
<dbReference type="Proteomes" id="UP000051221">
    <property type="component" value="Unassembled WGS sequence"/>
</dbReference>
<accession>A0A0Q2MGL9</accession>
<dbReference type="InterPro" id="IPR016181">
    <property type="entry name" value="Acyl_CoA_acyltransferase"/>
</dbReference>
<keyword evidence="2" id="KW-0808">Transferase</keyword>
<protein>
    <submittedName>
        <fullName evidence="2">Acetyltransferase</fullName>
    </submittedName>
</protein>
<evidence type="ECO:0000259" key="1">
    <source>
        <dbReference type="PROSITE" id="PS51186"/>
    </source>
</evidence>
<proteinExistence type="predicted"/>
<reference evidence="2 3" key="1">
    <citation type="submission" date="2015-08" db="EMBL/GenBank/DDBJ databases">
        <title>Antibacterial properties of a collection of Vibrionaceae strains.</title>
        <authorList>
            <person name="Giubergia S."/>
        </authorList>
    </citation>
    <scope>NUCLEOTIDE SEQUENCE [LARGE SCALE GENOMIC DNA]</scope>
    <source>
        <strain evidence="2 3">S0821</strain>
    </source>
</reference>
<dbReference type="GeneID" id="50537084"/>
<dbReference type="EMBL" id="LKHS01000005">
    <property type="protein sequence ID" value="KQH86866.1"/>
    <property type="molecule type" value="Genomic_DNA"/>
</dbReference>
<name>A0A0Q2MGL9_VIBFU</name>
<dbReference type="RefSeq" id="WP_004727031.1">
    <property type="nucleotide sequence ID" value="NZ_CABLCD010000014.1"/>
</dbReference>
<dbReference type="Gene3D" id="3.40.630.30">
    <property type="match status" value="1"/>
</dbReference>
<sequence length="150" mass="17392">MKLSFRPATDADDEFAFELRKATEHDLVTQTFGWDEALQRALHRQEWKSGLPTLICADDQPIGTYMLHDKNDTLYFSRFFILPAYQGQGIGSQVLRDITEFSNQAKRPCLLCYLQGNRAAHLYQRFGFQVYREDAPFVYMKYSPVSHTAP</sequence>
<dbReference type="InterPro" id="IPR000182">
    <property type="entry name" value="GNAT_dom"/>
</dbReference>
<keyword evidence="3" id="KW-1185">Reference proteome</keyword>
<dbReference type="CDD" id="cd04301">
    <property type="entry name" value="NAT_SF"/>
    <property type="match status" value="1"/>
</dbReference>
<comment type="caution">
    <text evidence="2">The sequence shown here is derived from an EMBL/GenBank/DDBJ whole genome shotgun (WGS) entry which is preliminary data.</text>
</comment>
<dbReference type="GO" id="GO:0016747">
    <property type="term" value="F:acyltransferase activity, transferring groups other than amino-acyl groups"/>
    <property type="evidence" value="ECO:0007669"/>
    <property type="project" value="InterPro"/>
</dbReference>
<organism evidence="2 3">
    <name type="scientific">Vibrio furnissii</name>
    <dbReference type="NCBI Taxonomy" id="29494"/>
    <lineage>
        <taxon>Bacteria</taxon>
        <taxon>Pseudomonadati</taxon>
        <taxon>Pseudomonadota</taxon>
        <taxon>Gammaproteobacteria</taxon>
        <taxon>Vibrionales</taxon>
        <taxon>Vibrionaceae</taxon>
        <taxon>Vibrio</taxon>
    </lineage>
</organism>
<dbReference type="SUPFAM" id="SSF55729">
    <property type="entry name" value="Acyl-CoA N-acyltransferases (Nat)"/>
    <property type="match status" value="1"/>
</dbReference>
<dbReference type="AlphaFoldDB" id="A0A0Q2MGL9"/>
<feature type="domain" description="N-acetyltransferase" evidence="1">
    <location>
        <begin position="3"/>
        <end position="145"/>
    </location>
</feature>
<dbReference type="PROSITE" id="PS51186">
    <property type="entry name" value="GNAT"/>
    <property type="match status" value="1"/>
</dbReference>
<gene>
    <name evidence="2" type="ORF">AMR76_07230</name>
</gene>